<comment type="caution">
    <text evidence="2">The sequence shown here is derived from an EMBL/GenBank/DDBJ whole genome shotgun (WGS) entry which is preliminary data.</text>
</comment>
<proteinExistence type="inferred from homology"/>
<dbReference type="Proteomes" id="UP001595548">
    <property type="component" value="Unassembled WGS sequence"/>
</dbReference>
<reference evidence="3" key="1">
    <citation type="journal article" date="2019" name="Int. J. Syst. Evol. Microbiol.">
        <title>The Global Catalogue of Microorganisms (GCM) 10K type strain sequencing project: providing services to taxonomists for standard genome sequencing and annotation.</title>
        <authorList>
            <consortium name="The Broad Institute Genomics Platform"/>
            <consortium name="The Broad Institute Genome Sequencing Center for Infectious Disease"/>
            <person name="Wu L."/>
            <person name="Ma J."/>
        </authorList>
    </citation>
    <scope>NUCLEOTIDE SEQUENCE [LARGE SCALE GENOMIC DNA]</scope>
    <source>
        <strain evidence="3">KCTC 52141</strain>
    </source>
</reference>
<sequence>MAFNSNHTLISKGTRIVGDIHFSGDLQIEGTVQGNVLVENGGDAKLVVAEKGVVEGEIRVPRVVINGKVVGNVFSSKHVELASKAVVEGNVHYQLIEMVKGSQVNGALVYGEQNSDSARTDASTFEAAEGDEIPAS</sequence>
<evidence type="ECO:0000313" key="2">
    <source>
        <dbReference type="EMBL" id="MFC3155941.1"/>
    </source>
</evidence>
<dbReference type="PANTHER" id="PTHR35024">
    <property type="entry name" value="HYPOTHETICAL CYTOSOLIC PROTEIN"/>
    <property type="match status" value="1"/>
</dbReference>
<comment type="similarity">
    <text evidence="1">Belongs to the bactofilin family.</text>
</comment>
<organism evidence="2 3">
    <name type="scientific">Gilvimarinus japonicus</name>
    <dbReference type="NCBI Taxonomy" id="1796469"/>
    <lineage>
        <taxon>Bacteria</taxon>
        <taxon>Pseudomonadati</taxon>
        <taxon>Pseudomonadota</taxon>
        <taxon>Gammaproteobacteria</taxon>
        <taxon>Cellvibrionales</taxon>
        <taxon>Cellvibrionaceae</taxon>
        <taxon>Gilvimarinus</taxon>
    </lineage>
</organism>
<accession>A0ABV7HT29</accession>
<dbReference type="RefSeq" id="WP_339617893.1">
    <property type="nucleotide sequence ID" value="NZ_AP031500.1"/>
</dbReference>
<keyword evidence="3" id="KW-1185">Reference proteome</keyword>
<dbReference type="InterPro" id="IPR007607">
    <property type="entry name" value="BacA/B"/>
</dbReference>
<dbReference type="Pfam" id="PF04519">
    <property type="entry name" value="Bactofilin"/>
    <property type="match status" value="1"/>
</dbReference>
<dbReference type="PANTHER" id="PTHR35024:SF4">
    <property type="entry name" value="POLYMER-FORMING CYTOSKELETAL PROTEIN"/>
    <property type="match status" value="1"/>
</dbReference>
<gene>
    <name evidence="2" type="ORF">ACFOEB_12070</name>
</gene>
<protein>
    <submittedName>
        <fullName evidence="2">Polymer-forming cytoskeletal protein</fullName>
    </submittedName>
</protein>
<name>A0ABV7HT29_9GAMM</name>
<evidence type="ECO:0000256" key="1">
    <source>
        <dbReference type="ARBA" id="ARBA00044755"/>
    </source>
</evidence>
<evidence type="ECO:0000313" key="3">
    <source>
        <dbReference type="Proteomes" id="UP001595548"/>
    </source>
</evidence>
<dbReference type="EMBL" id="JBHRTL010000008">
    <property type="protein sequence ID" value="MFC3155941.1"/>
    <property type="molecule type" value="Genomic_DNA"/>
</dbReference>